<dbReference type="InterPro" id="IPR010239">
    <property type="entry name" value="CHP02001"/>
</dbReference>
<evidence type="ECO:0000313" key="3">
    <source>
        <dbReference type="Proteomes" id="UP000068447"/>
    </source>
</evidence>
<proteinExistence type="predicted"/>
<dbReference type="KEGG" id="lal:AT746_10040"/>
<protein>
    <submittedName>
        <fullName evidence="2">Uncharacterized protein</fullName>
    </submittedName>
</protein>
<sequence>MHRKTLALLATLSCSFAAQAEWSSTVTLASDYLFNGVSQTDEKPALQASLDWAGDSGWYAGAWASNVDFGDDTNLEVDLYAGFYQDINDNVGLDLGVAQYTYHGASYSDEGNYAEAYMLWAIGNTELNFWYAWDYFGTGAGHYIVMLNHTIPITDDLSLLLGVDRSTSTDSDKFQWEEGDDSYIHWQATANYSISGFDLSLGVQGTDLDTYGDTRVLLTVGRTFNF</sequence>
<feature type="chain" id="PRO_5006831932" evidence="1">
    <location>
        <begin position="21"/>
        <end position="226"/>
    </location>
</feature>
<reference evidence="2 3" key="1">
    <citation type="submission" date="2015-12" db="EMBL/GenBank/DDBJ databases">
        <title>Complete genome of Lacimicrobium alkaliphilum KCTC 32984.</title>
        <authorList>
            <person name="Kim S.-G."/>
            <person name="Lee Y.-J."/>
        </authorList>
    </citation>
    <scope>NUCLEOTIDE SEQUENCE [LARGE SCALE GENOMIC DNA]</scope>
    <source>
        <strain evidence="2 3">YelD216</strain>
    </source>
</reference>
<dbReference type="Proteomes" id="UP000068447">
    <property type="component" value="Chromosome"/>
</dbReference>
<organism evidence="2 3">
    <name type="scientific">Lacimicrobium alkaliphilum</name>
    <dbReference type="NCBI Taxonomy" id="1526571"/>
    <lineage>
        <taxon>Bacteria</taxon>
        <taxon>Pseudomonadati</taxon>
        <taxon>Pseudomonadota</taxon>
        <taxon>Gammaproteobacteria</taxon>
        <taxon>Alteromonadales</taxon>
        <taxon>Alteromonadaceae</taxon>
        <taxon>Lacimicrobium</taxon>
    </lineage>
</organism>
<keyword evidence="3" id="KW-1185">Reference proteome</keyword>
<name>A0A0U2QMB4_9ALTE</name>
<accession>A0A0U2QMB4</accession>
<dbReference type="RefSeq" id="WP_062479915.1">
    <property type="nucleotide sequence ID" value="NZ_CP013650.1"/>
</dbReference>
<feature type="signal peptide" evidence="1">
    <location>
        <begin position="1"/>
        <end position="20"/>
    </location>
</feature>
<evidence type="ECO:0000313" key="2">
    <source>
        <dbReference type="EMBL" id="ALS98571.1"/>
    </source>
</evidence>
<dbReference type="STRING" id="1526571.AT746_10040"/>
<dbReference type="AlphaFoldDB" id="A0A0U2QMB4"/>
<evidence type="ECO:0000256" key="1">
    <source>
        <dbReference type="SAM" id="SignalP"/>
    </source>
</evidence>
<keyword evidence="1" id="KW-0732">Signal</keyword>
<gene>
    <name evidence="2" type="ORF">AT746_10040</name>
</gene>
<dbReference type="OrthoDB" id="9793561at2"/>
<dbReference type="Pfam" id="PF09694">
    <property type="entry name" value="Gcw_chp"/>
    <property type="match status" value="1"/>
</dbReference>
<dbReference type="NCBIfam" id="TIGR02001">
    <property type="entry name" value="gcw_chp"/>
    <property type="match status" value="1"/>
</dbReference>
<dbReference type="EMBL" id="CP013650">
    <property type="protein sequence ID" value="ALS98571.1"/>
    <property type="molecule type" value="Genomic_DNA"/>
</dbReference>